<evidence type="ECO:0000313" key="3">
    <source>
        <dbReference type="Proteomes" id="UP000024942"/>
    </source>
</evidence>
<gene>
    <name evidence="2" type="ORF">HOC_10784</name>
</gene>
<accession>A0A059G7C8</accession>
<dbReference type="RefSeq" id="WP_035538343.1">
    <property type="nucleotide sequence ID" value="NZ_ARYL01000014.1"/>
</dbReference>
<dbReference type="SUPFAM" id="SSF46955">
    <property type="entry name" value="Putative DNA-binding domain"/>
    <property type="match status" value="1"/>
</dbReference>
<dbReference type="STRING" id="1280953.HOC_10784"/>
<dbReference type="InterPro" id="IPR009061">
    <property type="entry name" value="DNA-bd_dom_put_sf"/>
</dbReference>
<keyword evidence="3" id="KW-1185">Reference proteome</keyword>
<feature type="domain" description="Helix-turn-helix" evidence="1">
    <location>
        <begin position="16"/>
        <end position="68"/>
    </location>
</feature>
<sequence>MSPRDYNPGPVDPDQLFTPEEAAALLNVKPQTLAKWRMGGRGLGPHFVKVGRAIRYRRATLVSFIEGNTFTNTAEARSGLREH</sequence>
<dbReference type="OrthoDB" id="7068969at2"/>
<name>A0A059G7C8_9PROT</name>
<comment type="caution">
    <text evidence="2">The sequence shown here is derived from an EMBL/GenBank/DDBJ whole genome shotgun (WGS) entry which is preliminary data.</text>
</comment>
<dbReference type="AlphaFoldDB" id="A0A059G7C8"/>
<proteinExistence type="predicted"/>
<dbReference type="PATRIC" id="fig|1280953.3.peg.2176"/>
<dbReference type="Proteomes" id="UP000024942">
    <property type="component" value="Unassembled WGS sequence"/>
</dbReference>
<reference evidence="2 3" key="1">
    <citation type="journal article" date="2014" name="Antonie Van Leeuwenhoek">
        <title>Hyphomonas beringensis sp. nov. and Hyphomonas chukchiensis sp. nov., isolated from surface seawater of the Bering Sea and Chukchi Sea.</title>
        <authorList>
            <person name="Li C."/>
            <person name="Lai Q."/>
            <person name="Li G."/>
            <person name="Dong C."/>
            <person name="Wang J."/>
            <person name="Liao Y."/>
            <person name="Shao Z."/>
        </authorList>
    </citation>
    <scope>NUCLEOTIDE SEQUENCE [LARGE SCALE GENOMIC DNA]</scope>
    <source>
        <strain evidence="2 3">SCH89</strain>
    </source>
</reference>
<dbReference type="InterPro" id="IPR041657">
    <property type="entry name" value="HTH_17"/>
</dbReference>
<dbReference type="Pfam" id="PF12728">
    <property type="entry name" value="HTH_17"/>
    <property type="match status" value="1"/>
</dbReference>
<dbReference type="EMBL" id="ARYL01000014">
    <property type="protein sequence ID" value="KDA02475.1"/>
    <property type="molecule type" value="Genomic_DNA"/>
</dbReference>
<dbReference type="eggNOG" id="COG3311">
    <property type="taxonomic scope" value="Bacteria"/>
</dbReference>
<protein>
    <recommendedName>
        <fullName evidence="1">Helix-turn-helix domain-containing protein</fullName>
    </recommendedName>
</protein>
<organism evidence="2 3">
    <name type="scientific">Hyphomonas oceanitis SCH89</name>
    <dbReference type="NCBI Taxonomy" id="1280953"/>
    <lineage>
        <taxon>Bacteria</taxon>
        <taxon>Pseudomonadati</taxon>
        <taxon>Pseudomonadota</taxon>
        <taxon>Alphaproteobacteria</taxon>
        <taxon>Hyphomonadales</taxon>
        <taxon>Hyphomonadaceae</taxon>
        <taxon>Hyphomonas</taxon>
    </lineage>
</organism>
<evidence type="ECO:0000259" key="1">
    <source>
        <dbReference type="Pfam" id="PF12728"/>
    </source>
</evidence>
<evidence type="ECO:0000313" key="2">
    <source>
        <dbReference type="EMBL" id="KDA02475.1"/>
    </source>
</evidence>